<sequence length="138" mass="15702">MALKQDDKIITFENYYDVMLAHIVRTKLEDNGIPCFIADENTLTANPLYNQAVGGIKLKIFERDLERCRAILAAEGDMHELDHVELDEETNDVVICPFCASTNVGPTDRSKFESVITSILPFINSKAWHCFNCQQDFE</sequence>
<dbReference type="AlphaFoldDB" id="A0A5B8W6N0"/>
<dbReference type="OrthoDB" id="8480302at2"/>
<dbReference type="Proteomes" id="UP000321362">
    <property type="component" value="Chromosome"/>
</dbReference>
<accession>A0A5B8W6N0</accession>
<feature type="domain" description="DUF2007" evidence="1">
    <location>
        <begin position="17"/>
        <end position="74"/>
    </location>
</feature>
<dbReference type="RefSeq" id="WP_147058405.1">
    <property type="nucleotide sequence ID" value="NZ_CP042437.1"/>
</dbReference>
<protein>
    <submittedName>
        <fullName evidence="2">DUF2007 domain-containing protein</fullName>
    </submittedName>
</protein>
<evidence type="ECO:0000313" key="2">
    <source>
        <dbReference type="EMBL" id="QEC79117.1"/>
    </source>
</evidence>
<dbReference type="KEGG" id="mgk:FSB76_25360"/>
<keyword evidence="3" id="KW-1185">Reference proteome</keyword>
<reference evidence="2 3" key="1">
    <citation type="journal article" date="2013" name="J. Microbiol.">
        <title>Mucilaginibacter ginsenosidivorax sp. nov., with ginsenoside converting activity isolated from sediment.</title>
        <authorList>
            <person name="Kim J.K."/>
            <person name="Choi T.E."/>
            <person name="Liu Q.M."/>
            <person name="Park H.Y."/>
            <person name="Yi T.H."/>
            <person name="Yoon M.H."/>
            <person name="Kim S.C."/>
            <person name="Im W.T."/>
        </authorList>
    </citation>
    <scope>NUCLEOTIDE SEQUENCE [LARGE SCALE GENOMIC DNA]</scope>
    <source>
        <strain evidence="2 3">KHI28</strain>
    </source>
</reference>
<dbReference type="EMBL" id="CP042437">
    <property type="protein sequence ID" value="QEC79117.1"/>
    <property type="molecule type" value="Genomic_DNA"/>
</dbReference>
<dbReference type="InterPro" id="IPR018551">
    <property type="entry name" value="DUF2007"/>
</dbReference>
<name>A0A5B8W6N0_9SPHI</name>
<organism evidence="2 3">
    <name type="scientific">Mucilaginibacter ginsenosidivorax</name>
    <dbReference type="NCBI Taxonomy" id="862126"/>
    <lineage>
        <taxon>Bacteria</taxon>
        <taxon>Pseudomonadati</taxon>
        <taxon>Bacteroidota</taxon>
        <taxon>Sphingobacteriia</taxon>
        <taxon>Sphingobacteriales</taxon>
        <taxon>Sphingobacteriaceae</taxon>
        <taxon>Mucilaginibacter</taxon>
    </lineage>
</organism>
<evidence type="ECO:0000259" key="1">
    <source>
        <dbReference type="Pfam" id="PF09413"/>
    </source>
</evidence>
<dbReference type="Pfam" id="PF09413">
    <property type="entry name" value="DUF2007"/>
    <property type="match status" value="1"/>
</dbReference>
<proteinExistence type="predicted"/>
<evidence type="ECO:0000313" key="3">
    <source>
        <dbReference type="Proteomes" id="UP000321362"/>
    </source>
</evidence>
<dbReference type="SUPFAM" id="SSF54913">
    <property type="entry name" value="GlnB-like"/>
    <property type="match status" value="1"/>
</dbReference>
<gene>
    <name evidence="2" type="ORF">FSB76_25360</name>
</gene>
<dbReference type="InterPro" id="IPR011322">
    <property type="entry name" value="N-reg_PII-like_a/b"/>
</dbReference>
<dbReference type="Gene3D" id="3.30.70.790">
    <property type="entry name" value="UreE, C-terminal domain"/>
    <property type="match status" value="1"/>
</dbReference>